<accession>A0A2I0W2T7</accession>
<reference evidence="2 3" key="2">
    <citation type="journal article" date="2017" name="Nature">
        <title>The Apostasia genome and the evolution of orchids.</title>
        <authorList>
            <person name="Zhang G.Q."/>
            <person name="Liu K.W."/>
            <person name="Li Z."/>
            <person name="Lohaus R."/>
            <person name="Hsiao Y.Y."/>
            <person name="Niu S.C."/>
            <person name="Wang J.Y."/>
            <person name="Lin Y.C."/>
            <person name="Xu Q."/>
            <person name="Chen L.J."/>
            <person name="Yoshida K."/>
            <person name="Fujiwara S."/>
            <person name="Wang Z.W."/>
            <person name="Zhang Y.Q."/>
            <person name="Mitsuda N."/>
            <person name="Wang M."/>
            <person name="Liu G.H."/>
            <person name="Pecoraro L."/>
            <person name="Huang H.X."/>
            <person name="Xiao X.J."/>
            <person name="Lin M."/>
            <person name="Wu X.Y."/>
            <person name="Wu W.L."/>
            <person name="Chen Y.Y."/>
            <person name="Chang S.B."/>
            <person name="Sakamoto S."/>
            <person name="Ohme-Takagi M."/>
            <person name="Yagi M."/>
            <person name="Zeng S.J."/>
            <person name="Shen C.Y."/>
            <person name="Yeh C.M."/>
            <person name="Luo Y.B."/>
            <person name="Tsai W.C."/>
            <person name="Van de Peer Y."/>
            <person name="Liu Z.J."/>
        </authorList>
    </citation>
    <scope>NUCLEOTIDE SEQUENCE [LARGE SCALE GENOMIC DNA]</scope>
    <source>
        <tissue evidence="2">The whole plant</tissue>
    </source>
</reference>
<feature type="region of interest" description="Disordered" evidence="1">
    <location>
        <begin position="1"/>
        <end position="69"/>
    </location>
</feature>
<evidence type="ECO:0000313" key="3">
    <source>
        <dbReference type="Proteomes" id="UP000233837"/>
    </source>
</evidence>
<dbReference type="Pfam" id="PF12609">
    <property type="entry name" value="DUF3774"/>
    <property type="match status" value="1"/>
</dbReference>
<proteinExistence type="predicted"/>
<evidence type="ECO:0000256" key="1">
    <source>
        <dbReference type="SAM" id="MobiDB-lite"/>
    </source>
</evidence>
<name>A0A2I0W2T7_9ASPA</name>
<feature type="compositionally biased region" description="Polar residues" evidence="1">
    <location>
        <begin position="50"/>
        <end position="64"/>
    </location>
</feature>
<organism evidence="2 3">
    <name type="scientific">Dendrobium catenatum</name>
    <dbReference type="NCBI Taxonomy" id="906689"/>
    <lineage>
        <taxon>Eukaryota</taxon>
        <taxon>Viridiplantae</taxon>
        <taxon>Streptophyta</taxon>
        <taxon>Embryophyta</taxon>
        <taxon>Tracheophyta</taxon>
        <taxon>Spermatophyta</taxon>
        <taxon>Magnoliopsida</taxon>
        <taxon>Liliopsida</taxon>
        <taxon>Asparagales</taxon>
        <taxon>Orchidaceae</taxon>
        <taxon>Epidendroideae</taxon>
        <taxon>Malaxideae</taxon>
        <taxon>Dendrobiinae</taxon>
        <taxon>Dendrobium</taxon>
    </lineage>
</organism>
<keyword evidence="3" id="KW-1185">Reference proteome</keyword>
<dbReference type="InterPro" id="IPR022251">
    <property type="entry name" value="DUF3774_wound-induced"/>
</dbReference>
<sequence length="90" mass="9628">MSLRDMTRIVLHGGAKEAQSAGERASRSIKDSTGGGGGTSPSSSNRARRLTSSIGSSRNLNTGFISDEVKRQRAEEVLRTVMFLSCWGPN</sequence>
<protein>
    <submittedName>
        <fullName evidence="2">Uncharacterized protein</fullName>
    </submittedName>
</protein>
<dbReference type="Proteomes" id="UP000233837">
    <property type="component" value="Unassembled WGS sequence"/>
</dbReference>
<gene>
    <name evidence="2" type="ORF">MA16_Dca014933</name>
</gene>
<reference evidence="2 3" key="1">
    <citation type="journal article" date="2016" name="Sci. Rep.">
        <title>The Dendrobium catenatum Lindl. genome sequence provides insights into polysaccharide synthase, floral development and adaptive evolution.</title>
        <authorList>
            <person name="Zhang G.Q."/>
            <person name="Xu Q."/>
            <person name="Bian C."/>
            <person name="Tsai W.C."/>
            <person name="Yeh C.M."/>
            <person name="Liu K.W."/>
            <person name="Yoshida K."/>
            <person name="Zhang L.S."/>
            <person name="Chang S.B."/>
            <person name="Chen F."/>
            <person name="Shi Y."/>
            <person name="Su Y.Y."/>
            <person name="Zhang Y.Q."/>
            <person name="Chen L.J."/>
            <person name="Yin Y."/>
            <person name="Lin M."/>
            <person name="Huang H."/>
            <person name="Deng H."/>
            <person name="Wang Z.W."/>
            <person name="Zhu S.L."/>
            <person name="Zhao X."/>
            <person name="Deng C."/>
            <person name="Niu S.C."/>
            <person name="Huang J."/>
            <person name="Wang M."/>
            <person name="Liu G.H."/>
            <person name="Yang H.J."/>
            <person name="Xiao X.J."/>
            <person name="Hsiao Y.Y."/>
            <person name="Wu W.L."/>
            <person name="Chen Y.Y."/>
            <person name="Mitsuda N."/>
            <person name="Ohme-Takagi M."/>
            <person name="Luo Y.B."/>
            <person name="Van de Peer Y."/>
            <person name="Liu Z.J."/>
        </authorList>
    </citation>
    <scope>NUCLEOTIDE SEQUENCE [LARGE SCALE GENOMIC DNA]</scope>
    <source>
        <tissue evidence="2">The whole plant</tissue>
    </source>
</reference>
<evidence type="ECO:0000313" key="2">
    <source>
        <dbReference type="EMBL" id="PKU69974.1"/>
    </source>
</evidence>
<dbReference type="EMBL" id="KZ502969">
    <property type="protein sequence ID" value="PKU69974.1"/>
    <property type="molecule type" value="Genomic_DNA"/>
</dbReference>
<dbReference type="AlphaFoldDB" id="A0A2I0W2T7"/>